<gene>
    <name evidence="2" type="ORF">CC562_19590</name>
</gene>
<dbReference type="Pfam" id="PF13175">
    <property type="entry name" value="AAA_15"/>
    <property type="match status" value="1"/>
</dbReference>
<reference evidence="2" key="1">
    <citation type="submission" date="2018-07" db="EMBL/GenBank/DDBJ databases">
        <authorList>
            <person name="Ashton P.M."/>
            <person name="Dallman T."/>
            <person name="Nair S."/>
            <person name="De Pinna E."/>
            <person name="Peters T."/>
            <person name="Grant K."/>
        </authorList>
    </citation>
    <scope>NUCLEOTIDE SEQUENCE</scope>
    <source>
        <strain evidence="2">361771</strain>
    </source>
</reference>
<comment type="caution">
    <text evidence="2">The sequence shown here is derived from an EMBL/GenBank/DDBJ whole genome shotgun (WGS) entry which is preliminary data.</text>
</comment>
<name>A0A636D0W7_SALET</name>
<dbReference type="EMBL" id="AAMJKO010000027">
    <property type="protein sequence ID" value="EDH9740212.1"/>
    <property type="molecule type" value="Genomic_DNA"/>
</dbReference>
<dbReference type="PANTHER" id="PTHR43581">
    <property type="entry name" value="ATP/GTP PHOSPHATASE"/>
    <property type="match status" value="1"/>
</dbReference>
<dbReference type="SUPFAM" id="SSF52540">
    <property type="entry name" value="P-loop containing nucleoside triphosphate hydrolases"/>
    <property type="match status" value="1"/>
</dbReference>
<dbReference type="InterPro" id="IPR051396">
    <property type="entry name" value="Bact_Antivir_Def_Nuclease"/>
</dbReference>
<evidence type="ECO:0000313" key="2">
    <source>
        <dbReference type="EMBL" id="EDH9740212.1"/>
    </source>
</evidence>
<dbReference type="InterPro" id="IPR041685">
    <property type="entry name" value="AAA_GajA/Old/RecF-like"/>
</dbReference>
<accession>A0A636D0W7</accession>
<dbReference type="Gene3D" id="3.40.50.300">
    <property type="entry name" value="P-loop containing nucleotide triphosphate hydrolases"/>
    <property type="match status" value="2"/>
</dbReference>
<feature type="domain" description="Endonuclease GajA/Old nuclease/RecF-like AAA" evidence="1">
    <location>
        <begin position="176"/>
        <end position="294"/>
    </location>
</feature>
<protein>
    <submittedName>
        <fullName evidence="2">AAA family ATPase</fullName>
    </submittedName>
</protein>
<proteinExistence type="predicted"/>
<sequence>MIKEIGFKKFKKLIDIDFSFDKDVNIISGTNGTCKTTLLHLISNGFQMPPSRSPNYSNNNCIKVIKSINKIANPKMEAIVRESKNYTDPAGGAKGVLFSIDYLDDNTLNFRKHNSQNPDEANRYAIKPLYPRGGPKQSLPSKPVLYLGLSRLFPIGETKDGDLSAIPLNLPAEYVSIISKIYKDFLGINITNIESNNIGDFKSGPLFDTDNPEVDSNTISSGEDNLFIIIKALVSLRYYYESLNESKDEKESILLIDEFDATLHPSLQIRLLDKIYEFAKLYKIQVFFTTHSLKLLEYAFQKKQHVIYLINNITKVLLMDDPNLLKITMHLKTQTKDETYTRNKIPVFTEDNEARFLFNEIFSYWVTKNSKLAIVENYLHLVQCSIGADNLKTIFADPHLKETSLKSICVLDGDHGPDIKKGIISLPGNMPPEQLIFEHCEKTFNSDDATFWENEDILNNGFTKELYLSNIRPKIFAIEEAIKQKIANGDSTSGVRRALNKDLFNTHLEFFRMIFRNWLGKEENQKALEFYYKGLQTLFFKVTATTGIDRKIWDYDYQLIYKKESS</sequence>
<dbReference type="InterPro" id="IPR027417">
    <property type="entry name" value="P-loop_NTPase"/>
</dbReference>
<dbReference type="AlphaFoldDB" id="A0A636D0W7"/>
<dbReference type="PANTHER" id="PTHR43581:SF4">
    <property type="entry name" value="ATP_GTP PHOSPHATASE"/>
    <property type="match status" value="1"/>
</dbReference>
<evidence type="ECO:0000259" key="1">
    <source>
        <dbReference type="Pfam" id="PF13175"/>
    </source>
</evidence>
<organism evidence="2">
    <name type="scientific">Salmonella enterica subsp. enterica serovar Concord</name>
    <dbReference type="NCBI Taxonomy" id="483687"/>
    <lineage>
        <taxon>Bacteria</taxon>
        <taxon>Pseudomonadati</taxon>
        <taxon>Pseudomonadota</taxon>
        <taxon>Gammaproteobacteria</taxon>
        <taxon>Enterobacterales</taxon>
        <taxon>Enterobacteriaceae</taxon>
        <taxon>Salmonella</taxon>
    </lineage>
</organism>